<comment type="similarity">
    <text evidence="2 6">Belongs to the FPP/GGPP synthase family.</text>
</comment>
<protein>
    <submittedName>
        <fullName evidence="7">Polyprenyl synthase</fullName>
    </submittedName>
</protein>
<comment type="cofactor">
    <cofactor evidence="1">
        <name>Mg(2+)</name>
        <dbReference type="ChEBI" id="CHEBI:18420"/>
    </cofactor>
</comment>
<dbReference type="PROSITE" id="PS00723">
    <property type="entry name" value="POLYPRENYL_SYNTHASE_1"/>
    <property type="match status" value="1"/>
</dbReference>
<dbReference type="Gene3D" id="1.10.600.10">
    <property type="entry name" value="Farnesyl Diphosphate Synthase"/>
    <property type="match status" value="1"/>
</dbReference>
<accession>A0A0R1VCF5</accession>
<dbReference type="EMBL" id="AZFN01000005">
    <property type="protein sequence ID" value="KRM03146.1"/>
    <property type="molecule type" value="Genomic_DNA"/>
</dbReference>
<dbReference type="InterPro" id="IPR000092">
    <property type="entry name" value="Polyprenyl_synt"/>
</dbReference>
<comment type="caution">
    <text evidence="7">The sequence shown here is derived from an EMBL/GenBank/DDBJ whole genome shotgun (WGS) entry which is preliminary data.</text>
</comment>
<dbReference type="RefSeq" id="WP_056936915.1">
    <property type="nucleotide sequence ID" value="NZ_AZFN01000005.1"/>
</dbReference>
<dbReference type="PATRIC" id="fig|1423749.3.peg.1486"/>
<evidence type="ECO:0000256" key="2">
    <source>
        <dbReference type="ARBA" id="ARBA00006706"/>
    </source>
</evidence>
<evidence type="ECO:0000313" key="8">
    <source>
        <dbReference type="Proteomes" id="UP000051739"/>
    </source>
</evidence>
<gene>
    <name evidence="7" type="ORF">FC60_GL001442</name>
</gene>
<keyword evidence="8" id="KW-1185">Reference proteome</keyword>
<reference evidence="7 8" key="1">
    <citation type="journal article" date="2015" name="Genome Announc.">
        <title>Expanding the biotechnology potential of lactobacilli through comparative genomics of 213 strains and associated genera.</title>
        <authorList>
            <person name="Sun Z."/>
            <person name="Harris H.M."/>
            <person name="McCann A."/>
            <person name="Guo C."/>
            <person name="Argimon S."/>
            <person name="Zhang W."/>
            <person name="Yang X."/>
            <person name="Jeffery I.B."/>
            <person name="Cooney J.C."/>
            <person name="Kagawa T.F."/>
            <person name="Liu W."/>
            <person name="Song Y."/>
            <person name="Salvetti E."/>
            <person name="Wrobel A."/>
            <person name="Rasinkangas P."/>
            <person name="Parkhill J."/>
            <person name="Rea M.C."/>
            <person name="O'Sullivan O."/>
            <person name="Ritari J."/>
            <person name="Douillard F.P."/>
            <person name="Paul Ross R."/>
            <person name="Yang R."/>
            <person name="Briner A.E."/>
            <person name="Felis G.E."/>
            <person name="de Vos W.M."/>
            <person name="Barrangou R."/>
            <person name="Klaenhammer T.R."/>
            <person name="Caufield P.W."/>
            <person name="Cui Y."/>
            <person name="Zhang H."/>
            <person name="O'Toole P.W."/>
        </authorList>
    </citation>
    <scope>NUCLEOTIDE SEQUENCE [LARGE SCALE GENOMIC DNA]</scope>
    <source>
        <strain evidence="7 8">DSM 16045</strain>
    </source>
</reference>
<dbReference type="PANTHER" id="PTHR12001">
    <property type="entry name" value="GERANYLGERANYL PYROPHOSPHATE SYNTHASE"/>
    <property type="match status" value="1"/>
</dbReference>
<dbReference type="SUPFAM" id="SSF48576">
    <property type="entry name" value="Terpenoid synthases"/>
    <property type="match status" value="1"/>
</dbReference>
<sequence>MSRSFIPQYPELNTNLQAVADLITNRIQTADHQLETALKTMANNGGKYIRPGFVCLFSMIKGPNDHEQLLKAAASIEILHMATLIHDDIIDDAPQRRGAISIQAAFGKDIAVYSGDYLFTVFFQLITEAFANTPLLKVNATVMSKILNGELGQMAHRFDLNQSVSTYLDNIKGKTAALFSLAAREGAFLGNLSEQEVQIAQAIGEKVGMAFQILDDILDYSDGRDMNKPVLEDLTTGVYSLPLLIALENDPSHAISDLLAKQSQMTMDDLLQIRQLVIANDGVKIAHRTAQQYSNDALALLADLPDSKATRNLKKLINKLLNRTN</sequence>
<dbReference type="PANTHER" id="PTHR12001:SF69">
    <property type="entry name" value="ALL TRANS-POLYPRENYL-DIPHOSPHATE SYNTHASE PDSS1"/>
    <property type="match status" value="1"/>
</dbReference>
<name>A0A0R1VCF5_9LACO</name>
<evidence type="ECO:0000256" key="6">
    <source>
        <dbReference type="RuleBase" id="RU004466"/>
    </source>
</evidence>
<dbReference type="GO" id="GO:0004659">
    <property type="term" value="F:prenyltransferase activity"/>
    <property type="evidence" value="ECO:0007669"/>
    <property type="project" value="InterPro"/>
</dbReference>
<evidence type="ECO:0000256" key="1">
    <source>
        <dbReference type="ARBA" id="ARBA00001946"/>
    </source>
</evidence>
<dbReference type="AlphaFoldDB" id="A0A0R1VCF5"/>
<keyword evidence="5" id="KW-0460">Magnesium</keyword>
<evidence type="ECO:0000256" key="5">
    <source>
        <dbReference type="ARBA" id="ARBA00022842"/>
    </source>
</evidence>
<dbReference type="GO" id="GO:0008299">
    <property type="term" value="P:isoprenoid biosynthetic process"/>
    <property type="evidence" value="ECO:0007669"/>
    <property type="project" value="InterPro"/>
</dbReference>
<dbReference type="InterPro" id="IPR033749">
    <property type="entry name" value="Polyprenyl_synt_CS"/>
</dbReference>
<dbReference type="CDD" id="cd00685">
    <property type="entry name" value="Trans_IPPS_HT"/>
    <property type="match status" value="1"/>
</dbReference>
<evidence type="ECO:0000256" key="4">
    <source>
        <dbReference type="ARBA" id="ARBA00022723"/>
    </source>
</evidence>
<keyword evidence="4" id="KW-0479">Metal-binding</keyword>
<dbReference type="InterPro" id="IPR008949">
    <property type="entry name" value="Isoprenoid_synthase_dom_sf"/>
</dbReference>
<evidence type="ECO:0000313" key="7">
    <source>
        <dbReference type="EMBL" id="KRM03146.1"/>
    </source>
</evidence>
<proteinExistence type="inferred from homology"/>
<dbReference type="Pfam" id="PF00348">
    <property type="entry name" value="polyprenyl_synt"/>
    <property type="match status" value="1"/>
</dbReference>
<organism evidence="7 8">
    <name type="scientific">Limosilactobacillus gastricus DSM 16045</name>
    <dbReference type="NCBI Taxonomy" id="1423749"/>
    <lineage>
        <taxon>Bacteria</taxon>
        <taxon>Bacillati</taxon>
        <taxon>Bacillota</taxon>
        <taxon>Bacilli</taxon>
        <taxon>Lactobacillales</taxon>
        <taxon>Lactobacillaceae</taxon>
        <taxon>Limosilactobacillus</taxon>
    </lineage>
</organism>
<dbReference type="Proteomes" id="UP000051739">
    <property type="component" value="Unassembled WGS sequence"/>
</dbReference>
<dbReference type="GO" id="GO:0046872">
    <property type="term" value="F:metal ion binding"/>
    <property type="evidence" value="ECO:0007669"/>
    <property type="project" value="UniProtKB-KW"/>
</dbReference>
<evidence type="ECO:0000256" key="3">
    <source>
        <dbReference type="ARBA" id="ARBA00022679"/>
    </source>
</evidence>
<dbReference type="PROSITE" id="PS00444">
    <property type="entry name" value="POLYPRENYL_SYNTHASE_2"/>
    <property type="match status" value="1"/>
</dbReference>
<dbReference type="SFLD" id="SFLDS00005">
    <property type="entry name" value="Isoprenoid_Synthase_Type_I"/>
    <property type="match status" value="1"/>
</dbReference>
<keyword evidence="3 6" id="KW-0808">Transferase</keyword>